<evidence type="ECO:0000313" key="6">
    <source>
        <dbReference type="EMBL" id="CBJ27614.1"/>
    </source>
</evidence>
<dbReference type="SUPFAM" id="SSF54928">
    <property type="entry name" value="RNA-binding domain, RBD"/>
    <property type="match status" value="1"/>
</dbReference>
<feature type="compositionally biased region" description="Low complexity" evidence="4">
    <location>
        <begin position="1"/>
        <end position="14"/>
    </location>
</feature>
<dbReference type="GO" id="GO:0005737">
    <property type="term" value="C:cytoplasm"/>
    <property type="evidence" value="ECO:0007669"/>
    <property type="project" value="UniProtKB-ARBA"/>
</dbReference>
<feature type="compositionally biased region" description="Basic and acidic residues" evidence="4">
    <location>
        <begin position="391"/>
        <end position="410"/>
    </location>
</feature>
<sequence>MPQQYGQQQQQQADGYGGPPPSPVVAGSWGERTGYVEEGYMRQDPNIVAGAGTPIASTTSGNGEGTFMVSTGGANAMGAPMQSFYPPSLYGVPTSVYPYQQPGAFPGPYGGGAGGGAGGTAGGAGSTAGGNFYAGQGGYARSTNPGQPIQTTTNLQGPDGCNLFVFHIPNTMTNEALFRLFSKFGNVISARIMVEKATGRSRGFGFVSYDNRDSAEKAISQMNGYQIEHKRLKVQHKKDKERERYVTAPSPRMMGPGVAAGRMQQTTHFRQPLLPGHNAGLRHHQGGDDKLPPPSPAADTGGAGVAPGFTVSGGGGGGGGGGGEEDHHQGDASATEVGIDSGPRGASTGGGDKYGARSNDHPHLAYIYRGRGTADETGGYPSAGGGVDGKAAGDEKPQDQDSGYHGRDDSAYMAAPASSVGGSAASPDPKGVSRARSSSPSAAANAALPHQSLEHAMQTKLTMDRRLLLWMEH</sequence>
<keyword evidence="1" id="KW-0677">Repeat</keyword>
<gene>
    <name evidence="6" type="ORF">Esi_0079_0044</name>
</gene>
<evidence type="ECO:0000256" key="1">
    <source>
        <dbReference type="ARBA" id="ARBA00022737"/>
    </source>
</evidence>
<dbReference type="EMBL" id="FN649752">
    <property type="protein sequence ID" value="CBJ27614.1"/>
    <property type="molecule type" value="Genomic_DNA"/>
</dbReference>
<proteinExistence type="predicted"/>
<protein>
    <recommendedName>
        <fullName evidence="5">RRM domain-containing protein</fullName>
    </recommendedName>
</protein>
<dbReference type="InterPro" id="IPR012677">
    <property type="entry name" value="Nucleotide-bd_a/b_plait_sf"/>
</dbReference>
<evidence type="ECO:0000256" key="2">
    <source>
        <dbReference type="ARBA" id="ARBA00022884"/>
    </source>
</evidence>
<dbReference type="InterPro" id="IPR035979">
    <property type="entry name" value="RBD_domain_sf"/>
</dbReference>
<name>D7G6S0_ECTSI</name>
<dbReference type="GO" id="GO:0005634">
    <property type="term" value="C:nucleus"/>
    <property type="evidence" value="ECO:0007669"/>
    <property type="project" value="TreeGrafter"/>
</dbReference>
<dbReference type="GO" id="GO:0009967">
    <property type="term" value="P:positive regulation of signal transduction"/>
    <property type="evidence" value="ECO:0007669"/>
    <property type="project" value="UniProtKB-ARBA"/>
</dbReference>
<dbReference type="InterPro" id="IPR000504">
    <property type="entry name" value="RRM_dom"/>
</dbReference>
<feature type="compositionally biased region" description="Gly residues" evidence="4">
    <location>
        <begin position="301"/>
        <end position="322"/>
    </location>
</feature>
<evidence type="ECO:0000259" key="5">
    <source>
        <dbReference type="PROSITE" id="PS50102"/>
    </source>
</evidence>
<dbReference type="OrthoDB" id="410044at2759"/>
<keyword evidence="2 3" id="KW-0694">RNA-binding</keyword>
<dbReference type="GO" id="GO:0010629">
    <property type="term" value="P:negative regulation of gene expression"/>
    <property type="evidence" value="ECO:0007669"/>
    <property type="project" value="UniProtKB-ARBA"/>
</dbReference>
<feature type="compositionally biased region" description="Low complexity" evidence="4">
    <location>
        <begin position="434"/>
        <end position="447"/>
    </location>
</feature>
<keyword evidence="7" id="KW-1185">Reference proteome</keyword>
<dbReference type="FunFam" id="3.30.70.330:FF:000383">
    <property type="entry name" value="Sex lethal, isoform D"/>
    <property type="match status" value="1"/>
</dbReference>
<evidence type="ECO:0000313" key="7">
    <source>
        <dbReference type="Proteomes" id="UP000002630"/>
    </source>
</evidence>
<dbReference type="PROSITE" id="PS50102">
    <property type="entry name" value="RRM"/>
    <property type="match status" value="1"/>
</dbReference>
<dbReference type="eggNOG" id="KOG0146">
    <property type="taxonomic scope" value="Eukaryota"/>
</dbReference>
<accession>D7G6S0</accession>
<dbReference type="InterPro" id="IPR050502">
    <property type="entry name" value="Euk_RNA-bind_prot"/>
</dbReference>
<feature type="domain" description="RRM" evidence="5">
    <location>
        <begin position="161"/>
        <end position="239"/>
    </location>
</feature>
<dbReference type="InParanoid" id="D7G6S0"/>
<dbReference type="Gene3D" id="3.30.70.330">
    <property type="match status" value="1"/>
</dbReference>
<feature type="region of interest" description="Disordered" evidence="4">
    <location>
        <begin position="1"/>
        <end position="31"/>
    </location>
</feature>
<dbReference type="CDD" id="cd12362">
    <property type="entry name" value="RRM3_CELF1-6"/>
    <property type="match status" value="1"/>
</dbReference>
<dbReference type="PANTHER" id="PTHR48025">
    <property type="entry name" value="OS02G0815200 PROTEIN"/>
    <property type="match status" value="1"/>
</dbReference>
<evidence type="ECO:0000256" key="4">
    <source>
        <dbReference type="SAM" id="MobiDB-lite"/>
    </source>
</evidence>
<dbReference type="GO" id="GO:0003729">
    <property type="term" value="F:mRNA binding"/>
    <property type="evidence" value="ECO:0007669"/>
    <property type="project" value="UniProtKB-ARBA"/>
</dbReference>
<dbReference type="PANTHER" id="PTHR48025:SF1">
    <property type="entry name" value="RRM DOMAIN-CONTAINING PROTEIN"/>
    <property type="match status" value="1"/>
</dbReference>
<feature type="compositionally biased region" description="Low complexity" evidence="4">
    <location>
        <begin position="414"/>
        <end position="427"/>
    </location>
</feature>
<dbReference type="EMBL" id="FN649025">
    <property type="protein sequence ID" value="CBJ27614.1"/>
    <property type="molecule type" value="Genomic_DNA"/>
</dbReference>
<evidence type="ECO:0000256" key="3">
    <source>
        <dbReference type="PROSITE-ProRule" id="PRU00176"/>
    </source>
</evidence>
<dbReference type="OMA" id="VCKLFVG"/>
<dbReference type="SMART" id="SM00360">
    <property type="entry name" value="RRM"/>
    <property type="match status" value="1"/>
</dbReference>
<feature type="region of interest" description="Disordered" evidence="4">
    <location>
        <begin position="372"/>
        <end position="453"/>
    </location>
</feature>
<dbReference type="STRING" id="2880.D7G6S0"/>
<reference evidence="6 7" key="1">
    <citation type="journal article" date="2010" name="Nature">
        <title>The Ectocarpus genome and the independent evolution of multicellularity in brown algae.</title>
        <authorList>
            <person name="Cock J.M."/>
            <person name="Sterck L."/>
            <person name="Rouze P."/>
            <person name="Scornet D."/>
            <person name="Allen A.E."/>
            <person name="Amoutzias G."/>
            <person name="Anthouard V."/>
            <person name="Artiguenave F."/>
            <person name="Aury J.M."/>
            <person name="Badger J.H."/>
            <person name="Beszteri B."/>
            <person name="Billiau K."/>
            <person name="Bonnet E."/>
            <person name="Bothwell J.H."/>
            <person name="Bowler C."/>
            <person name="Boyen C."/>
            <person name="Brownlee C."/>
            <person name="Carrano C.J."/>
            <person name="Charrier B."/>
            <person name="Cho G.Y."/>
            <person name="Coelho S.M."/>
            <person name="Collen J."/>
            <person name="Corre E."/>
            <person name="Da Silva C."/>
            <person name="Delage L."/>
            <person name="Delaroque N."/>
            <person name="Dittami S.M."/>
            <person name="Doulbeau S."/>
            <person name="Elias M."/>
            <person name="Farnham G."/>
            <person name="Gachon C.M."/>
            <person name="Gschloessl B."/>
            <person name="Heesch S."/>
            <person name="Jabbari K."/>
            <person name="Jubin C."/>
            <person name="Kawai H."/>
            <person name="Kimura K."/>
            <person name="Kloareg B."/>
            <person name="Kupper F.C."/>
            <person name="Lang D."/>
            <person name="Le Bail A."/>
            <person name="Leblanc C."/>
            <person name="Lerouge P."/>
            <person name="Lohr M."/>
            <person name="Lopez P.J."/>
            <person name="Martens C."/>
            <person name="Maumus F."/>
            <person name="Michel G."/>
            <person name="Miranda-Saavedra D."/>
            <person name="Morales J."/>
            <person name="Moreau H."/>
            <person name="Motomura T."/>
            <person name="Nagasato C."/>
            <person name="Napoli C.A."/>
            <person name="Nelson D.R."/>
            <person name="Nyvall-Collen P."/>
            <person name="Peters A.F."/>
            <person name="Pommier C."/>
            <person name="Potin P."/>
            <person name="Poulain J."/>
            <person name="Quesneville H."/>
            <person name="Read B."/>
            <person name="Rensing S.A."/>
            <person name="Ritter A."/>
            <person name="Rousvoal S."/>
            <person name="Samanta M."/>
            <person name="Samson G."/>
            <person name="Schroeder D.C."/>
            <person name="Segurens B."/>
            <person name="Strittmatter M."/>
            <person name="Tonon T."/>
            <person name="Tregear J.W."/>
            <person name="Valentin K."/>
            <person name="von Dassow P."/>
            <person name="Yamagishi T."/>
            <person name="Van de Peer Y."/>
            <person name="Wincker P."/>
        </authorList>
    </citation>
    <scope>NUCLEOTIDE SEQUENCE [LARGE SCALE GENOMIC DNA]</scope>
    <source>
        <strain evidence="7">Ec32 / CCAP1310/4</strain>
    </source>
</reference>
<dbReference type="Proteomes" id="UP000002630">
    <property type="component" value="Linkage Group LG27"/>
</dbReference>
<organism evidence="6 7">
    <name type="scientific">Ectocarpus siliculosus</name>
    <name type="common">Brown alga</name>
    <name type="synonym">Conferva siliculosa</name>
    <dbReference type="NCBI Taxonomy" id="2880"/>
    <lineage>
        <taxon>Eukaryota</taxon>
        <taxon>Sar</taxon>
        <taxon>Stramenopiles</taxon>
        <taxon>Ochrophyta</taxon>
        <taxon>PX clade</taxon>
        <taxon>Phaeophyceae</taxon>
        <taxon>Ectocarpales</taxon>
        <taxon>Ectocarpaceae</taxon>
        <taxon>Ectocarpus</taxon>
    </lineage>
</organism>
<dbReference type="Pfam" id="PF00076">
    <property type="entry name" value="RRM_1"/>
    <property type="match status" value="1"/>
</dbReference>
<feature type="region of interest" description="Disordered" evidence="4">
    <location>
        <begin position="235"/>
        <end position="359"/>
    </location>
</feature>
<dbReference type="AlphaFoldDB" id="D7G6S0"/>